<name>A0A2M7T719_9ACTN</name>
<comment type="subcellular location">
    <subcellularLocation>
        <location evidence="1">Cell membrane</location>
        <topology evidence="1">Multi-pass membrane protein</topology>
    </subcellularLocation>
</comment>
<reference evidence="8" key="1">
    <citation type="submission" date="2017-09" db="EMBL/GenBank/DDBJ databases">
        <title>Depth-based differentiation of microbial function through sediment-hosted aquifers and enrichment of novel symbionts in the deep terrestrial subsurface.</title>
        <authorList>
            <person name="Probst A.J."/>
            <person name="Ladd B."/>
            <person name="Jarett J.K."/>
            <person name="Geller-Mcgrath D.E."/>
            <person name="Sieber C.M.K."/>
            <person name="Emerson J.B."/>
            <person name="Anantharaman K."/>
            <person name="Thomas B.C."/>
            <person name="Malmstrom R."/>
            <person name="Stieglmeier M."/>
            <person name="Klingl A."/>
            <person name="Woyke T."/>
            <person name="Ryan C.M."/>
            <person name="Banfield J.F."/>
        </authorList>
    </citation>
    <scope>NUCLEOTIDE SEQUENCE [LARGE SCALE GENOMIC DNA]</scope>
</reference>
<evidence type="ECO:0000313" key="8">
    <source>
        <dbReference type="Proteomes" id="UP000230956"/>
    </source>
</evidence>
<evidence type="ECO:0000256" key="4">
    <source>
        <dbReference type="ARBA" id="ARBA00022989"/>
    </source>
</evidence>
<dbReference type="AlphaFoldDB" id="A0A2M7T719"/>
<feature type="non-terminal residue" evidence="7">
    <location>
        <position position="102"/>
    </location>
</feature>
<dbReference type="Gene3D" id="1.10.3730.20">
    <property type="match status" value="1"/>
</dbReference>
<evidence type="ECO:0000256" key="2">
    <source>
        <dbReference type="ARBA" id="ARBA00022475"/>
    </source>
</evidence>
<dbReference type="InterPro" id="IPR037185">
    <property type="entry name" value="EmrE-like"/>
</dbReference>
<dbReference type="Proteomes" id="UP000230956">
    <property type="component" value="Unassembled WGS sequence"/>
</dbReference>
<sequence length="102" mass="11480">MVRSIALIVFSITLAIAGQLLLKSGMNQVGRIGTGDLVYYKDMLIKTFLHPYVLFGLALYFLSSIVWLIVLSRVNLSFAYPFAGLGYVIVMIISWRFMNEPV</sequence>
<dbReference type="EMBL" id="PFNG01000173">
    <property type="protein sequence ID" value="PIZ37350.1"/>
    <property type="molecule type" value="Genomic_DNA"/>
</dbReference>
<protein>
    <recommendedName>
        <fullName evidence="9">4-amino-4-deoxy-L-arabinose transferase</fullName>
    </recommendedName>
</protein>
<feature type="transmembrane region" description="Helical" evidence="6">
    <location>
        <begin position="78"/>
        <end position="98"/>
    </location>
</feature>
<keyword evidence="5 6" id="KW-0472">Membrane</keyword>
<feature type="transmembrane region" description="Helical" evidence="6">
    <location>
        <begin position="49"/>
        <end position="71"/>
    </location>
</feature>
<evidence type="ECO:0000256" key="1">
    <source>
        <dbReference type="ARBA" id="ARBA00004651"/>
    </source>
</evidence>
<dbReference type="SUPFAM" id="SSF103481">
    <property type="entry name" value="Multidrug resistance efflux transporter EmrE"/>
    <property type="match status" value="1"/>
</dbReference>
<dbReference type="GO" id="GO:0022857">
    <property type="term" value="F:transmembrane transporter activity"/>
    <property type="evidence" value="ECO:0007669"/>
    <property type="project" value="InterPro"/>
</dbReference>
<keyword evidence="4 6" id="KW-1133">Transmembrane helix</keyword>
<keyword evidence="3 6" id="KW-0812">Transmembrane</keyword>
<comment type="caution">
    <text evidence="7">The sequence shown here is derived from an EMBL/GenBank/DDBJ whole genome shotgun (WGS) entry which is preliminary data.</text>
</comment>
<gene>
    <name evidence="7" type="ORF">COY37_07345</name>
</gene>
<keyword evidence="2" id="KW-1003">Cell membrane</keyword>
<evidence type="ECO:0008006" key="9">
    <source>
        <dbReference type="Google" id="ProtNLM"/>
    </source>
</evidence>
<evidence type="ECO:0000313" key="7">
    <source>
        <dbReference type="EMBL" id="PIZ37350.1"/>
    </source>
</evidence>
<evidence type="ECO:0000256" key="3">
    <source>
        <dbReference type="ARBA" id="ARBA00022692"/>
    </source>
</evidence>
<dbReference type="RefSeq" id="WP_286977025.1">
    <property type="nucleotide sequence ID" value="NZ_PFKS01000184.1"/>
</dbReference>
<dbReference type="InterPro" id="IPR000390">
    <property type="entry name" value="Small_drug/metabolite_transptr"/>
</dbReference>
<evidence type="ECO:0000256" key="6">
    <source>
        <dbReference type="SAM" id="Phobius"/>
    </source>
</evidence>
<organism evidence="7 8">
    <name type="scientific">Candidatus Aquicultor secundus</name>
    <dbReference type="NCBI Taxonomy" id="1973895"/>
    <lineage>
        <taxon>Bacteria</taxon>
        <taxon>Bacillati</taxon>
        <taxon>Actinomycetota</taxon>
        <taxon>Candidatus Aquicultoria</taxon>
        <taxon>Candidatus Aquicultorales</taxon>
        <taxon>Candidatus Aquicultoraceae</taxon>
        <taxon>Candidatus Aquicultor</taxon>
    </lineage>
</organism>
<dbReference type="PANTHER" id="PTHR30561:SF9">
    <property type="entry name" value="4-AMINO-4-DEOXY-L-ARABINOSE-PHOSPHOUNDECAPRENOL FLIPPASE SUBUNIT ARNF-RELATED"/>
    <property type="match status" value="1"/>
</dbReference>
<proteinExistence type="predicted"/>
<accession>A0A2M7T719</accession>
<evidence type="ECO:0000256" key="5">
    <source>
        <dbReference type="ARBA" id="ARBA00023136"/>
    </source>
</evidence>
<dbReference type="PANTHER" id="PTHR30561">
    <property type="entry name" value="SMR FAMILY PROTON-DEPENDENT DRUG EFFLUX TRANSPORTER SUGE"/>
    <property type="match status" value="1"/>
</dbReference>
<dbReference type="GO" id="GO:0005886">
    <property type="term" value="C:plasma membrane"/>
    <property type="evidence" value="ECO:0007669"/>
    <property type="project" value="UniProtKB-SubCell"/>
</dbReference>